<feature type="signal peptide" evidence="5">
    <location>
        <begin position="1"/>
        <end position="25"/>
    </location>
</feature>
<dbReference type="Gene3D" id="3.40.30.10">
    <property type="entry name" value="Glutaredoxin"/>
    <property type="match status" value="1"/>
</dbReference>
<keyword evidence="5" id="KW-0732">Signal</keyword>
<dbReference type="InterPro" id="IPR013766">
    <property type="entry name" value="Thioredoxin_domain"/>
</dbReference>
<evidence type="ECO:0000256" key="2">
    <source>
        <dbReference type="ARBA" id="ARBA00023008"/>
    </source>
</evidence>
<evidence type="ECO:0000256" key="3">
    <source>
        <dbReference type="PIRSR" id="PIRSR603782-1"/>
    </source>
</evidence>
<reference evidence="7 8" key="1">
    <citation type="submission" date="2017-04" db="EMBL/GenBank/DDBJ databases">
        <authorList>
            <person name="Afonso C.L."/>
            <person name="Miller P.J."/>
            <person name="Scott M.A."/>
            <person name="Spackman E."/>
            <person name="Goraichik I."/>
            <person name="Dimitrov K.M."/>
            <person name="Suarez D.L."/>
            <person name="Swayne D.E."/>
        </authorList>
    </citation>
    <scope>NUCLEOTIDE SEQUENCE [LARGE SCALE GENOMIC DNA]</scope>
    <source>
        <strain evidence="7 8">DSM 23236</strain>
    </source>
</reference>
<dbReference type="PROSITE" id="PS51352">
    <property type="entry name" value="THIOREDOXIN_2"/>
    <property type="match status" value="1"/>
</dbReference>
<protein>
    <submittedName>
        <fullName evidence="7">Protein SCO1/2</fullName>
    </submittedName>
</protein>
<evidence type="ECO:0000256" key="1">
    <source>
        <dbReference type="ARBA" id="ARBA00010996"/>
    </source>
</evidence>
<organism evidence="7 8">
    <name type="scientific">Andreprevotia lacus DSM 23236</name>
    <dbReference type="NCBI Taxonomy" id="1121001"/>
    <lineage>
        <taxon>Bacteria</taxon>
        <taxon>Pseudomonadati</taxon>
        <taxon>Pseudomonadota</taxon>
        <taxon>Betaproteobacteria</taxon>
        <taxon>Neisseriales</taxon>
        <taxon>Chitinibacteraceae</taxon>
        <taxon>Andreprevotia</taxon>
    </lineage>
</organism>
<evidence type="ECO:0000313" key="7">
    <source>
        <dbReference type="EMBL" id="SMC24333.1"/>
    </source>
</evidence>
<sequence length="191" mass="20595">MKRILCAFSCLLLLGLLLGCSKASFQGTDLTGAAFGGDFQLTTHTGKQSKLSDYRGKAVALFFGYTNCPDVCPTTMSELKAAMQQLGPKADQVQVLFVSVDPERDTQNVLSHYVPAFDPRFVGLTGTLAQVEKVAEQYKIIIQKQGSGSSYTVDHSAGTYLLDKEGKLRVLVNYGAGPQILAHDLGVLVNE</sequence>
<comment type="similarity">
    <text evidence="1">Belongs to the SCO1/2 family.</text>
</comment>
<keyword evidence="4" id="KW-1015">Disulfide bond</keyword>
<dbReference type="PANTHER" id="PTHR12151:SF25">
    <property type="entry name" value="LINALOOL DEHYDRATASE_ISOMERASE DOMAIN-CONTAINING PROTEIN"/>
    <property type="match status" value="1"/>
</dbReference>
<gene>
    <name evidence="7" type="ORF">SAMN02745857_01850</name>
</gene>
<dbReference type="GO" id="GO:0046872">
    <property type="term" value="F:metal ion binding"/>
    <property type="evidence" value="ECO:0007669"/>
    <property type="project" value="UniProtKB-KW"/>
</dbReference>
<feature type="binding site" evidence="3">
    <location>
        <position position="155"/>
    </location>
    <ligand>
        <name>Cu cation</name>
        <dbReference type="ChEBI" id="CHEBI:23378"/>
    </ligand>
</feature>
<feature type="binding site" evidence="3">
    <location>
        <position position="68"/>
    </location>
    <ligand>
        <name>Cu cation</name>
        <dbReference type="ChEBI" id="CHEBI:23378"/>
    </ligand>
</feature>
<dbReference type="InterPro" id="IPR036249">
    <property type="entry name" value="Thioredoxin-like_sf"/>
</dbReference>
<dbReference type="FunFam" id="3.40.30.10:FF:000013">
    <property type="entry name" value="Blast:Protein SCO1 homolog, mitochondrial"/>
    <property type="match status" value="1"/>
</dbReference>
<dbReference type="SUPFAM" id="SSF52833">
    <property type="entry name" value="Thioredoxin-like"/>
    <property type="match status" value="1"/>
</dbReference>
<dbReference type="AlphaFoldDB" id="A0A1W1XK23"/>
<accession>A0A1W1XK23</accession>
<dbReference type="STRING" id="1121001.SAMN02745857_01850"/>
<name>A0A1W1XK23_9NEIS</name>
<feature type="disulfide bond" description="Redox-active" evidence="4">
    <location>
        <begin position="68"/>
        <end position="72"/>
    </location>
</feature>
<dbReference type="OrthoDB" id="9790194at2"/>
<dbReference type="Pfam" id="PF02630">
    <property type="entry name" value="SCO1-SenC"/>
    <property type="match status" value="1"/>
</dbReference>
<keyword evidence="8" id="KW-1185">Reference proteome</keyword>
<feature type="chain" id="PRO_5012686989" evidence="5">
    <location>
        <begin position="26"/>
        <end position="191"/>
    </location>
</feature>
<feature type="binding site" evidence="3">
    <location>
        <position position="72"/>
    </location>
    <ligand>
        <name>Cu cation</name>
        <dbReference type="ChEBI" id="CHEBI:23378"/>
    </ligand>
</feature>
<evidence type="ECO:0000259" key="6">
    <source>
        <dbReference type="PROSITE" id="PS51352"/>
    </source>
</evidence>
<dbReference type="PROSITE" id="PS51257">
    <property type="entry name" value="PROKAR_LIPOPROTEIN"/>
    <property type="match status" value="1"/>
</dbReference>
<keyword evidence="3" id="KW-0479">Metal-binding</keyword>
<dbReference type="PANTHER" id="PTHR12151">
    <property type="entry name" value="ELECTRON TRANSPORT PROTIN SCO1/SENC FAMILY MEMBER"/>
    <property type="match status" value="1"/>
</dbReference>
<proteinExistence type="inferred from homology"/>
<evidence type="ECO:0000256" key="5">
    <source>
        <dbReference type="SAM" id="SignalP"/>
    </source>
</evidence>
<dbReference type="EMBL" id="FWXD01000009">
    <property type="protein sequence ID" value="SMC24333.1"/>
    <property type="molecule type" value="Genomic_DNA"/>
</dbReference>
<keyword evidence="2 3" id="KW-0186">Copper</keyword>
<dbReference type="Proteomes" id="UP000192761">
    <property type="component" value="Unassembled WGS sequence"/>
</dbReference>
<evidence type="ECO:0000313" key="8">
    <source>
        <dbReference type="Proteomes" id="UP000192761"/>
    </source>
</evidence>
<dbReference type="InterPro" id="IPR003782">
    <property type="entry name" value="SCO1/SenC"/>
</dbReference>
<evidence type="ECO:0000256" key="4">
    <source>
        <dbReference type="PIRSR" id="PIRSR603782-2"/>
    </source>
</evidence>
<feature type="domain" description="Thioredoxin" evidence="6">
    <location>
        <begin position="16"/>
        <end position="191"/>
    </location>
</feature>
<dbReference type="CDD" id="cd02968">
    <property type="entry name" value="SCO"/>
    <property type="match status" value="1"/>
</dbReference>